<keyword evidence="1 2" id="KW-0238">DNA-binding</keyword>
<dbReference type="PROSITE" id="PS50977">
    <property type="entry name" value="HTH_TETR_2"/>
    <property type="match status" value="1"/>
</dbReference>
<sequence length="206" mass="22109">MATDRSRRRNGDERRRVLCDAAIRVLAEHGSRGLTHGQVDRVAGVPEGTTSYYYRTRAALLRGVGKRVAEIDVANLQSVIDEPVDPLSPFAHLARLTMIQASGDGLMLNRARHELLLGAARDPGLAETSQVFVARINAMAHDAIAHLQPDTRDPALLDAQTTAVTTFIAGVFTRLAAGDRNVGDAEQLGRLLEAVATAVALAAQRS</sequence>
<evidence type="ECO:0000313" key="5">
    <source>
        <dbReference type="Proteomes" id="UP000250347"/>
    </source>
</evidence>
<accession>A0A329KGV3</accession>
<proteinExistence type="predicted"/>
<name>A0A329KGV3_9MYCO</name>
<dbReference type="SUPFAM" id="SSF46689">
    <property type="entry name" value="Homeodomain-like"/>
    <property type="match status" value="1"/>
</dbReference>
<dbReference type="InterPro" id="IPR009057">
    <property type="entry name" value="Homeodomain-like_sf"/>
</dbReference>
<evidence type="ECO:0000256" key="2">
    <source>
        <dbReference type="PROSITE-ProRule" id="PRU00335"/>
    </source>
</evidence>
<comment type="caution">
    <text evidence="4">The sequence shown here is derived from an EMBL/GenBank/DDBJ whole genome shotgun (WGS) entry which is preliminary data.</text>
</comment>
<evidence type="ECO:0000256" key="1">
    <source>
        <dbReference type="ARBA" id="ARBA00023125"/>
    </source>
</evidence>
<feature type="domain" description="HTH tetR-type" evidence="3">
    <location>
        <begin position="12"/>
        <end position="72"/>
    </location>
</feature>
<evidence type="ECO:0000313" key="4">
    <source>
        <dbReference type="EMBL" id="RAU95268.1"/>
    </source>
</evidence>
<dbReference type="InterPro" id="IPR001647">
    <property type="entry name" value="HTH_TetR"/>
</dbReference>
<organism evidence="4 5">
    <name type="scientific">Mycobacterium colombiense</name>
    <dbReference type="NCBI Taxonomy" id="339268"/>
    <lineage>
        <taxon>Bacteria</taxon>
        <taxon>Bacillati</taxon>
        <taxon>Actinomycetota</taxon>
        <taxon>Actinomycetes</taxon>
        <taxon>Mycobacteriales</taxon>
        <taxon>Mycobacteriaceae</taxon>
        <taxon>Mycobacterium</taxon>
        <taxon>Mycobacterium avium complex (MAC)</taxon>
    </lineage>
</organism>
<dbReference type="Gene3D" id="1.10.357.10">
    <property type="entry name" value="Tetracycline Repressor, domain 2"/>
    <property type="match status" value="1"/>
</dbReference>
<dbReference type="Proteomes" id="UP000250347">
    <property type="component" value="Unassembled WGS sequence"/>
</dbReference>
<dbReference type="AlphaFoldDB" id="A0A329KGV3"/>
<dbReference type="RefSeq" id="WP_112708739.1">
    <property type="nucleotide sequence ID" value="NZ_QMEU01000030.1"/>
</dbReference>
<evidence type="ECO:0000259" key="3">
    <source>
        <dbReference type="PROSITE" id="PS50977"/>
    </source>
</evidence>
<reference evidence="4 5" key="1">
    <citation type="submission" date="2018-06" db="EMBL/GenBank/DDBJ databases">
        <title>NTM in soil in Japan.</title>
        <authorList>
            <person name="Ohya K."/>
        </authorList>
    </citation>
    <scope>NUCLEOTIDE SEQUENCE [LARGE SCALE GENOMIC DNA]</scope>
    <source>
        <strain evidence="4 5">GF76</strain>
    </source>
</reference>
<gene>
    <name evidence="4" type="ORF">DQP58_12615</name>
</gene>
<feature type="DNA-binding region" description="H-T-H motif" evidence="2">
    <location>
        <begin position="35"/>
        <end position="54"/>
    </location>
</feature>
<dbReference type="GO" id="GO:0003677">
    <property type="term" value="F:DNA binding"/>
    <property type="evidence" value="ECO:0007669"/>
    <property type="project" value="UniProtKB-UniRule"/>
</dbReference>
<dbReference type="EMBL" id="QMEU01000030">
    <property type="protein sequence ID" value="RAU95268.1"/>
    <property type="molecule type" value="Genomic_DNA"/>
</dbReference>
<protein>
    <submittedName>
        <fullName evidence="4">TetR/AcrR family transcriptional regulator</fullName>
    </submittedName>
</protein>